<evidence type="ECO:0000313" key="4">
    <source>
        <dbReference type="Proteomes" id="UP000287996"/>
    </source>
</evidence>
<dbReference type="PROSITE" id="PS51257">
    <property type="entry name" value="PROKAR_LIPOPROTEIN"/>
    <property type="match status" value="1"/>
</dbReference>
<gene>
    <name evidence="3" type="ORF">CWI84_06245</name>
</gene>
<accession>A0A432ZQW5</accession>
<organism evidence="3 4">
    <name type="scientific">Idiomarina tyrosinivorans</name>
    <dbReference type="NCBI Taxonomy" id="1445662"/>
    <lineage>
        <taxon>Bacteria</taxon>
        <taxon>Pseudomonadati</taxon>
        <taxon>Pseudomonadota</taxon>
        <taxon>Gammaproteobacteria</taxon>
        <taxon>Alteromonadales</taxon>
        <taxon>Idiomarinaceae</taxon>
        <taxon>Idiomarina</taxon>
    </lineage>
</organism>
<evidence type="ECO:0000259" key="2">
    <source>
        <dbReference type="Pfam" id="PF17680"/>
    </source>
</evidence>
<proteinExistence type="predicted"/>
<dbReference type="RefSeq" id="WP_126841726.1">
    <property type="nucleotide sequence ID" value="NZ_PIQH01000005.1"/>
</dbReference>
<dbReference type="PIRSF" id="PIRSF028688">
    <property type="entry name" value="UCP_imp_028688"/>
    <property type="match status" value="1"/>
</dbReference>
<dbReference type="AlphaFoldDB" id="A0A432ZQW5"/>
<dbReference type="Pfam" id="PF17680">
    <property type="entry name" value="FlgO"/>
    <property type="match status" value="1"/>
</dbReference>
<dbReference type="EMBL" id="PIQH01000005">
    <property type="protein sequence ID" value="RUO80228.1"/>
    <property type="molecule type" value="Genomic_DNA"/>
</dbReference>
<feature type="domain" description="FlgO" evidence="2">
    <location>
        <begin position="46"/>
        <end position="174"/>
    </location>
</feature>
<dbReference type="InterPro" id="IPR014549">
    <property type="entry name" value="FlgO"/>
</dbReference>
<keyword evidence="1" id="KW-0732">Signal</keyword>
<name>A0A432ZQW5_9GAMM</name>
<evidence type="ECO:0000256" key="1">
    <source>
        <dbReference type="SAM" id="SignalP"/>
    </source>
</evidence>
<reference evidence="3 4" key="1">
    <citation type="journal article" date="2011" name="Front. Microbiol.">
        <title>Genomic signatures of strain selection and enhancement in Bacillus atrophaeus var. globigii, a historical biowarfare simulant.</title>
        <authorList>
            <person name="Gibbons H.S."/>
            <person name="Broomall S.M."/>
            <person name="McNew L.A."/>
            <person name="Daligault H."/>
            <person name="Chapman C."/>
            <person name="Bruce D."/>
            <person name="Karavis M."/>
            <person name="Krepps M."/>
            <person name="McGregor P.A."/>
            <person name="Hong C."/>
            <person name="Park K.H."/>
            <person name="Akmal A."/>
            <person name="Feldman A."/>
            <person name="Lin J.S."/>
            <person name="Chang W.E."/>
            <person name="Higgs B.W."/>
            <person name="Demirev P."/>
            <person name="Lindquist J."/>
            <person name="Liem A."/>
            <person name="Fochler E."/>
            <person name="Read T.D."/>
            <person name="Tapia R."/>
            <person name="Johnson S."/>
            <person name="Bishop-Lilly K.A."/>
            <person name="Detter C."/>
            <person name="Han C."/>
            <person name="Sozhamannan S."/>
            <person name="Rosenzweig C.N."/>
            <person name="Skowronski E.W."/>
        </authorList>
    </citation>
    <scope>NUCLEOTIDE SEQUENCE [LARGE SCALE GENOMIC DNA]</scope>
    <source>
        <strain evidence="3 4">CC-PW-9</strain>
    </source>
</reference>
<dbReference type="Proteomes" id="UP000287996">
    <property type="component" value="Unassembled WGS sequence"/>
</dbReference>
<feature type="chain" id="PRO_5019122500" description="FlgO domain-containing protein" evidence="1">
    <location>
        <begin position="21"/>
        <end position="192"/>
    </location>
</feature>
<evidence type="ECO:0000313" key="3">
    <source>
        <dbReference type="EMBL" id="RUO80228.1"/>
    </source>
</evidence>
<protein>
    <recommendedName>
        <fullName evidence="2">FlgO domain-containing protein</fullName>
    </recommendedName>
</protein>
<dbReference type="InterPro" id="IPR041215">
    <property type="entry name" value="FlgO_dom"/>
</dbReference>
<dbReference type="OrthoDB" id="6116374at2"/>
<feature type="signal peptide" evidence="1">
    <location>
        <begin position="1"/>
        <end position="20"/>
    </location>
</feature>
<keyword evidence="4" id="KW-1185">Reference proteome</keyword>
<sequence length="192" mass="20885">MKALTAAVVVTALLSGCAMTANQTMHQQTQAMVAAQQPATAPYADEIAKQLAEQSKDHQADWKVGLTHFIRVDGDYYQATPLSKVLSEELFVSLYNNGFTVLDYKVPNMIRVTKHGDFALSNDYLELNEVVPISHVLVGTLAEHENGTMVTVRLVNLKSKKVAAVAQTLVPDSALRAIDLTPSKPLLRKAAP</sequence>
<comment type="caution">
    <text evidence="3">The sequence shown here is derived from an EMBL/GenBank/DDBJ whole genome shotgun (WGS) entry which is preliminary data.</text>
</comment>